<gene>
    <name evidence="6" type="ORF">ABE541_17800</name>
</gene>
<accession>A0ABV0BXA3</accession>
<keyword evidence="2" id="KW-0808">Transferase</keyword>
<evidence type="ECO:0000259" key="4">
    <source>
        <dbReference type="Pfam" id="PF00370"/>
    </source>
</evidence>
<protein>
    <submittedName>
        <fullName evidence="6">FGGY family carbohydrate kinase</fullName>
    </submittedName>
</protein>
<organism evidence="6 7">
    <name type="scientific">Sphingobacterium kitahiroshimense</name>
    <dbReference type="NCBI Taxonomy" id="470446"/>
    <lineage>
        <taxon>Bacteria</taxon>
        <taxon>Pseudomonadati</taxon>
        <taxon>Bacteroidota</taxon>
        <taxon>Sphingobacteriia</taxon>
        <taxon>Sphingobacteriales</taxon>
        <taxon>Sphingobacteriaceae</taxon>
        <taxon>Sphingobacterium</taxon>
    </lineage>
</organism>
<keyword evidence="7" id="KW-1185">Reference proteome</keyword>
<dbReference type="RefSeq" id="WP_346581907.1">
    <property type="nucleotide sequence ID" value="NZ_JBDJLH010000007.1"/>
</dbReference>
<dbReference type="InterPro" id="IPR018484">
    <property type="entry name" value="FGGY_N"/>
</dbReference>
<feature type="domain" description="Carbohydrate kinase FGGY N-terminal" evidence="4">
    <location>
        <begin position="3"/>
        <end position="244"/>
    </location>
</feature>
<dbReference type="SUPFAM" id="SSF53067">
    <property type="entry name" value="Actin-like ATPase domain"/>
    <property type="match status" value="2"/>
</dbReference>
<evidence type="ECO:0000256" key="1">
    <source>
        <dbReference type="ARBA" id="ARBA00009156"/>
    </source>
</evidence>
<dbReference type="Proteomes" id="UP001409291">
    <property type="component" value="Unassembled WGS sequence"/>
</dbReference>
<proteinExistence type="inferred from homology"/>
<dbReference type="InterPro" id="IPR000577">
    <property type="entry name" value="Carb_kinase_FGGY"/>
</dbReference>
<dbReference type="Gene3D" id="3.30.420.40">
    <property type="match status" value="2"/>
</dbReference>
<dbReference type="PANTHER" id="PTHR43095:SF5">
    <property type="entry name" value="XYLULOSE KINASE"/>
    <property type="match status" value="1"/>
</dbReference>
<sequence length="493" mass="54394">MLLLGIDLGTSSIKVSVIDAQTNRRIVSTQYPDSEAAIISEQQGWAEQDPNLWWEHTKLAIKKLNSTGLYNPKYIGAIGIAYQMHGLVIVDKDQRPLRNAIIWCDSRAVAIGDQAISDLSSTGFLASHLNSPGNFTASKLAWVKHNEPELYERIHKFMLPGDFLSMCLTGEINSNISSISEGILWDFKNNRISETLLDYYGIDQDLVPDILPVFSNYGLIKPEVADELNLSRDAFVSYKAGDQPNNALSLNVFEPGEVAATAGTSGVIYAVTDQLVYDQESRVNTFAHVNHNSSQTSLGVLLCINGTGIQNSWMKKITALGNDYVQINQLASNIAIGSDGITVLPFGNGAERMLKNRMVHAHIENIDFVRHDEAHLWRAAQEGIAFSFRYGLDILRQNGIEPKVIRAGHANLFLSPVFQQSFAGVTQVEVELYDNDGSVGAALGAGIGAEIFASRKEAFAGLEKHAIIEPSHITLYDELYEKWKDSLNRKLLN</sequence>
<comment type="caution">
    <text evidence="6">The sequence shown here is derived from an EMBL/GenBank/DDBJ whole genome shotgun (WGS) entry which is preliminary data.</text>
</comment>
<keyword evidence="3 6" id="KW-0418">Kinase</keyword>
<evidence type="ECO:0000313" key="7">
    <source>
        <dbReference type="Proteomes" id="UP001409291"/>
    </source>
</evidence>
<comment type="similarity">
    <text evidence="1">Belongs to the FGGY kinase family.</text>
</comment>
<evidence type="ECO:0000313" key="6">
    <source>
        <dbReference type="EMBL" id="MEN5379122.1"/>
    </source>
</evidence>
<name>A0ABV0BXA3_9SPHI</name>
<dbReference type="Pfam" id="PF02782">
    <property type="entry name" value="FGGY_C"/>
    <property type="match status" value="1"/>
</dbReference>
<reference evidence="6 7" key="1">
    <citation type="submission" date="2024-04" db="EMBL/GenBank/DDBJ databases">
        <title>WGS of bacteria from Torrens River.</title>
        <authorList>
            <person name="Wyrsch E.R."/>
            <person name="Drigo B."/>
        </authorList>
    </citation>
    <scope>NUCLEOTIDE SEQUENCE [LARGE SCALE GENOMIC DNA]</scope>
    <source>
        <strain evidence="6 7">TWI391</strain>
    </source>
</reference>
<dbReference type="PANTHER" id="PTHR43095">
    <property type="entry name" value="SUGAR KINASE"/>
    <property type="match status" value="1"/>
</dbReference>
<dbReference type="InterPro" id="IPR043129">
    <property type="entry name" value="ATPase_NBD"/>
</dbReference>
<dbReference type="InterPro" id="IPR050406">
    <property type="entry name" value="FGGY_Carb_Kinase"/>
</dbReference>
<dbReference type="InterPro" id="IPR018485">
    <property type="entry name" value="FGGY_C"/>
</dbReference>
<feature type="domain" description="Carbohydrate kinase FGGY C-terminal" evidence="5">
    <location>
        <begin position="259"/>
        <end position="447"/>
    </location>
</feature>
<evidence type="ECO:0000256" key="2">
    <source>
        <dbReference type="ARBA" id="ARBA00022679"/>
    </source>
</evidence>
<dbReference type="CDD" id="cd07809">
    <property type="entry name" value="ASKHA_NBD_FGGY_BaXK-like"/>
    <property type="match status" value="1"/>
</dbReference>
<dbReference type="PIRSF" id="PIRSF000538">
    <property type="entry name" value="GlpK"/>
    <property type="match status" value="1"/>
</dbReference>
<dbReference type="Pfam" id="PF00370">
    <property type="entry name" value="FGGY_N"/>
    <property type="match status" value="1"/>
</dbReference>
<dbReference type="GO" id="GO:0016301">
    <property type="term" value="F:kinase activity"/>
    <property type="evidence" value="ECO:0007669"/>
    <property type="project" value="UniProtKB-KW"/>
</dbReference>
<dbReference type="EMBL" id="JBDJNQ010000009">
    <property type="protein sequence ID" value="MEN5379122.1"/>
    <property type="molecule type" value="Genomic_DNA"/>
</dbReference>
<evidence type="ECO:0000259" key="5">
    <source>
        <dbReference type="Pfam" id="PF02782"/>
    </source>
</evidence>
<evidence type="ECO:0000256" key="3">
    <source>
        <dbReference type="ARBA" id="ARBA00022777"/>
    </source>
</evidence>